<comment type="caution">
    <text evidence="6">The sequence shown here is derived from an EMBL/GenBank/DDBJ whole genome shotgun (WGS) entry which is preliminary data.</text>
</comment>
<keyword evidence="7" id="KW-1185">Reference proteome</keyword>
<evidence type="ECO:0000256" key="3">
    <source>
        <dbReference type="ARBA" id="ARBA00022679"/>
    </source>
</evidence>
<dbReference type="AlphaFoldDB" id="A0A6P0HHQ9"/>
<dbReference type="Proteomes" id="UP000468687">
    <property type="component" value="Unassembled WGS sequence"/>
</dbReference>
<dbReference type="RefSeq" id="WP_163771157.1">
    <property type="nucleotide sequence ID" value="NZ_JAAGXA010000003.1"/>
</dbReference>
<evidence type="ECO:0000256" key="1">
    <source>
        <dbReference type="ARBA" id="ARBA00006962"/>
    </source>
</evidence>
<dbReference type="InterPro" id="IPR048284">
    <property type="entry name" value="EryCIII-like_N"/>
</dbReference>
<dbReference type="CDD" id="cd03784">
    <property type="entry name" value="GT1_Gtf-like"/>
    <property type="match status" value="1"/>
</dbReference>
<gene>
    <name evidence="6" type="ORF">G3T38_05835</name>
</gene>
<feature type="domain" description="Erythromycin biosynthesis protein CIII-like N-terminal" evidence="5">
    <location>
        <begin position="22"/>
        <end position="259"/>
    </location>
</feature>
<dbReference type="Pfam" id="PF21036">
    <property type="entry name" value="EryCIII-like_N"/>
    <property type="match status" value="1"/>
</dbReference>
<dbReference type="Pfam" id="PF06722">
    <property type="entry name" value="EryCIII-like_C"/>
    <property type="match status" value="1"/>
</dbReference>
<dbReference type="EMBL" id="JAAGXA010000003">
    <property type="protein sequence ID" value="NEN77794.1"/>
    <property type="molecule type" value="Genomic_DNA"/>
</dbReference>
<dbReference type="InterPro" id="IPR050426">
    <property type="entry name" value="Glycosyltransferase_28"/>
</dbReference>
<organism evidence="6 7">
    <name type="scientific">Nocardioides zeae</name>
    <dbReference type="NCBI Taxonomy" id="1457234"/>
    <lineage>
        <taxon>Bacteria</taxon>
        <taxon>Bacillati</taxon>
        <taxon>Actinomycetota</taxon>
        <taxon>Actinomycetes</taxon>
        <taxon>Propionibacteriales</taxon>
        <taxon>Nocardioidaceae</taxon>
        <taxon>Nocardioides</taxon>
    </lineage>
</organism>
<dbReference type="GO" id="GO:0017000">
    <property type="term" value="P:antibiotic biosynthetic process"/>
    <property type="evidence" value="ECO:0007669"/>
    <property type="project" value="UniProtKB-ARBA"/>
</dbReference>
<dbReference type="Gene3D" id="3.40.50.2000">
    <property type="entry name" value="Glycogen Phosphorylase B"/>
    <property type="match status" value="2"/>
</dbReference>
<dbReference type="PANTHER" id="PTHR48050:SF13">
    <property type="entry name" value="STEROL 3-BETA-GLUCOSYLTRANSFERASE UGT80A2"/>
    <property type="match status" value="1"/>
</dbReference>
<accession>A0A6P0HHQ9</accession>
<keyword evidence="3" id="KW-0808">Transferase</keyword>
<dbReference type="InterPro" id="IPR010610">
    <property type="entry name" value="EryCIII-like_C"/>
</dbReference>
<dbReference type="InterPro" id="IPR002213">
    <property type="entry name" value="UDP_glucos_trans"/>
</dbReference>
<proteinExistence type="inferred from homology"/>
<keyword evidence="2" id="KW-0328">Glycosyltransferase</keyword>
<evidence type="ECO:0000256" key="2">
    <source>
        <dbReference type="ARBA" id="ARBA00022676"/>
    </source>
</evidence>
<dbReference type="GO" id="GO:0008194">
    <property type="term" value="F:UDP-glycosyltransferase activity"/>
    <property type="evidence" value="ECO:0007669"/>
    <property type="project" value="InterPro"/>
</dbReference>
<dbReference type="SUPFAM" id="SSF53756">
    <property type="entry name" value="UDP-Glycosyltransferase/glycogen phosphorylase"/>
    <property type="match status" value="1"/>
</dbReference>
<reference evidence="6 7" key="1">
    <citation type="journal article" date="2014" name="Int. J. Syst. Evol. Microbiol.">
        <title>Nocardioides zeae sp. nov., isolated from the stem of Zea mays.</title>
        <authorList>
            <person name="Glaeser S.P."/>
            <person name="McInroy J.A."/>
            <person name="Busse H.J."/>
            <person name="Kampfer P."/>
        </authorList>
    </citation>
    <scope>NUCLEOTIDE SEQUENCE [LARGE SCALE GENOMIC DNA]</scope>
    <source>
        <strain evidence="6 7">JCM 30728</strain>
    </source>
</reference>
<name>A0A6P0HHQ9_9ACTN</name>
<feature type="domain" description="Erythromycin biosynthesis protein CIII-like C-terminal" evidence="4">
    <location>
        <begin position="279"/>
        <end position="417"/>
    </location>
</feature>
<dbReference type="PANTHER" id="PTHR48050">
    <property type="entry name" value="STEROL 3-BETA-GLUCOSYLTRANSFERASE"/>
    <property type="match status" value="1"/>
</dbReference>
<sequence>MRVLLVAYAERTTTQPLVPLGWGLRAAGHEVLVATQPAAAAQVAATGLPVAAVGRDHGFWRVMRHVGFERDTDVPGFASVLGRARSAAPPDERLRADYAEVVTWWWRTVNDPMLDAVVRLARRWRPDVVVWETSTYAGAVAAAACGAAHARFVWTVDVFARLRARVHAAEPGPDALREWLERCARRYGVAWAEELAVGQATITFLPAALRGPSSVPSSAPTSGSGAVLPVRPVPFPGRSVLPRWLTERPRRPRVVVCFGTTGAEHFGTDGAHLGDVVRGLGGLGADVVVATAAPETLDGVDLPDGVRVEPFLPLDALMRSCSLLVSHGGPGTVTTGVAHGVPQLVVPGEFDSPELAAHLAATGAAAVLERAAASPAAVTAAADGLLRSGTAAAAARRLQDEARAMPGPAELAAPLGALCR</sequence>
<dbReference type="GO" id="GO:0016758">
    <property type="term" value="F:hexosyltransferase activity"/>
    <property type="evidence" value="ECO:0007669"/>
    <property type="project" value="UniProtKB-ARBA"/>
</dbReference>
<evidence type="ECO:0000259" key="5">
    <source>
        <dbReference type="Pfam" id="PF21036"/>
    </source>
</evidence>
<protein>
    <submittedName>
        <fullName evidence="6">DUF1205 domain-containing protein</fullName>
    </submittedName>
</protein>
<evidence type="ECO:0000313" key="6">
    <source>
        <dbReference type="EMBL" id="NEN77794.1"/>
    </source>
</evidence>
<evidence type="ECO:0000259" key="4">
    <source>
        <dbReference type="Pfam" id="PF06722"/>
    </source>
</evidence>
<comment type="similarity">
    <text evidence="1">Belongs to the glycosyltransferase 28 family.</text>
</comment>
<evidence type="ECO:0000313" key="7">
    <source>
        <dbReference type="Proteomes" id="UP000468687"/>
    </source>
</evidence>